<evidence type="ECO:0000259" key="1">
    <source>
        <dbReference type="Pfam" id="PF03235"/>
    </source>
</evidence>
<proteinExistence type="predicted"/>
<sequence>MPRETQHLPEPEDTFEGEETLGAELRENASSSKEGIEDETNIYPDATVSIAPEPASVFQLKRRHDKTPPLLKLDPDFQRQAVWTPKQKSELIESILMGIPLPLIYVKEDDKGVYIIVDGRQRLTTLFQFMSHEFSLQNLGVLKDLNGAYFSSTTRNETKHPKYLTQAQQSKIEDCPLTLHVIKPPTRDQVTFDLFDRVNRGGTRLNNQEMRNAIYQGTATKLLNKLVSFESFKEATEHSIKPDRMKDRYLVLRLIGFYLWRKGQLLSVKEKGTPLVEYRSDLEDFLGKTMTFLNDPAGSVFCGEFPALFDEAMKSCIEILGQGCFRLPKKSDGLIRRPINMALFETAGYLIIELRERIRIKKLVDAENKTSEVIKNVFLNLLSDKAFIRSTEYVVDSNKSVKKRFEMVEEKIREVQDA</sequence>
<protein>
    <recommendedName>
        <fullName evidence="1">GmrSD restriction endonucleases N-terminal domain-containing protein</fullName>
    </recommendedName>
</protein>
<name>A0A450S5G5_9GAMM</name>
<dbReference type="PANTHER" id="PTHR39639">
    <property type="entry name" value="CHROMOSOME 16, WHOLE GENOME SHOTGUN SEQUENCE"/>
    <property type="match status" value="1"/>
</dbReference>
<dbReference type="Pfam" id="PF03235">
    <property type="entry name" value="GmrSD_N"/>
    <property type="match status" value="1"/>
</dbReference>
<dbReference type="InterPro" id="IPR004919">
    <property type="entry name" value="GmrSD_N"/>
</dbReference>
<dbReference type="PANTHER" id="PTHR39639:SF1">
    <property type="entry name" value="DUF262 DOMAIN-CONTAINING PROTEIN"/>
    <property type="match status" value="1"/>
</dbReference>
<feature type="domain" description="GmrSD restriction endonucleases N-terminal" evidence="1">
    <location>
        <begin position="73"/>
        <end position="215"/>
    </location>
</feature>
<dbReference type="AlphaFoldDB" id="A0A450S5G5"/>
<accession>A0A450S5G5</accession>
<reference evidence="2" key="1">
    <citation type="submission" date="2019-02" db="EMBL/GenBank/DDBJ databases">
        <authorList>
            <person name="Gruber-Vodicka R. H."/>
            <person name="Seah K. B. B."/>
        </authorList>
    </citation>
    <scope>NUCLEOTIDE SEQUENCE</scope>
    <source>
        <strain evidence="2">BECK_DK161</strain>
    </source>
</reference>
<dbReference type="EMBL" id="CAADEY010000017">
    <property type="protein sequence ID" value="VFJ47117.1"/>
    <property type="molecule type" value="Genomic_DNA"/>
</dbReference>
<gene>
    <name evidence="2" type="ORF">BECKDK2373C_GA0170839_101716</name>
</gene>
<organism evidence="2">
    <name type="scientific">Candidatus Kentrum sp. DK</name>
    <dbReference type="NCBI Taxonomy" id="2126562"/>
    <lineage>
        <taxon>Bacteria</taxon>
        <taxon>Pseudomonadati</taxon>
        <taxon>Pseudomonadota</taxon>
        <taxon>Gammaproteobacteria</taxon>
        <taxon>Candidatus Kentrum</taxon>
    </lineage>
</organism>
<evidence type="ECO:0000313" key="2">
    <source>
        <dbReference type="EMBL" id="VFJ47117.1"/>
    </source>
</evidence>